<dbReference type="Proteomes" id="UP001250214">
    <property type="component" value="Unassembled WGS sequence"/>
</dbReference>
<reference evidence="3" key="1">
    <citation type="submission" date="2023-07" db="EMBL/GenBank/DDBJ databases">
        <title>Novel species in the genus Lipingzhangella isolated from Sambhar Salt Lake.</title>
        <authorList>
            <person name="Jiya N."/>
            <person name="Kajale S."/>
            <person name="Sharma A."/>
        </authorList>
    </citation>
    <scope>NUCLEOTIDE SEQUENCE [LARGE SCALE GENOMIC DNA]</scope>
    <source>
        <strain evidence="3">LS1_29</strain>
    </source>
</reference>
<sequence length="77" mass="8844">MSHPTWHTSSYSGAAHQECVEVRETPQHVDLRDAQHRHLGQVRVQRQEWVAFLGRCVPGSCSPERRVPSGQWDRGEI</sequence>
<dbReference type="Pfam" id="PF04149">
    <property type="entry name" value="DUF397"/>
    <property type="match status" value="1"/>
</dbReference>
<evidence type="ECO:0000313" key="3">
    <source>
        <dbReference type="Proteomes" id="UP001250214"/>
    </source>
</evidence>
<evidence type="ECO:0000313" key="2">
    <source>
        <dbReference type="EMBL" id="MDS1272440.1"/>
    </source>
</evidence>
<accession>A0ABU2HAT9</accession>
<gene>
    <name evidence="2" type="ORF">RIF23_19310</name>
</gene>
<protein>
    <submittedName>
        <fullName evidence="2">DUF397 domain-containing protein</fullName>
    </submittedName>
</protein>
<evidence type="ECO:0000259" key="1">
    <source>
        <dbReference type="Pfam" id="PF04149"/>
    </source>
</evidence>
<dbReference type="RefSeq" id="WP_310914024.1">
    <property type="nucleotide sequence ID" value="NZ_JAVLVT010000011.1"/>
</dbReference>
<keyword evidence="3" id="KW-1185">Reference proteome</keyword>
<dbReference type="InterPro" id="IPR007278">
    <property type="entry name" value="DUF397"/>
</dbReference>
<organism evidence="2 3">
    <name type="scientific">Lipingzhangella rawalii</name>
    <dbReference type="NCBI Taxonomy" id="2055835"/>
    <lineage>
        <taxon>Bacteria</taxon>
        <taxon>Bacillati</taxon>
        <taxon>Actinomycetota</taxon>
        <taxon>Actinomycetes</taxon>
        <taxon>Streptosporangiales</taxon>
        <taxon>Nocardiopsidaceae</taxon>
        <taxon>Lipingzhangella</taxon>
    </lineage>
</organism>
<comment type="caution">
    <text evidence="2">The sequence shown here is derived from an EMBL/GenBank/DDBJ whole genome shotgun (WGS) entry which is preliminary data.</text>
</comment>
<name>A0ABU2HAT9_9ACTN</name>
<feature type="domain" description="DUF397" evidence="1">
    <location>
        <begin position="5"/>
        <end position="54"/>
    </location>
</feature>
<proteinExistence type="predicted"/>
<dbReference type="EMBL" id="JAVLVT010000011">
    <property type="protein sequence ID" value="MDS1272440.1"/>
    <property type="molecule type" value="Genomic_DNA"/>
</dbReference>